<dbReference type="SUPFAM" id="SSF53067">
    <property type="entry name" value="Actin-like ATPase domain"/>
    <property type="match status" value="2"/>
</dbReference>
<gene>
    <name evidence="4" type="ORF">GJ700_20020</name>
</gene>
<dbReference type="GO" id="GO:0016462">
    <property type="term" value="F:pyrophosphatase activity"/>
    <property type="evidence" value="ECO:0007669"/>
    <property type="project" value="TreeGrafter"/>
</dbReference>
<feature type="domain" description="Ppx/GppA phosphatase N-terminal" evidence="2">
    <location>
        <begin position="18"/>
        <end position="298"/>
    </location>
</feature>
<accession>A0A7X2IQD1</accession>
<keyword evidence="5" id="KW-1185">Reference proteome</keyword>
<dbReference type="Pfam" id="PF21447">
    <property type="entry name" value="Ppx-GppA_III"/>
    <property type="match status" value="1"/>
</dbReference>
<organism evidence="4 5">
    <name type="scientific">Pseudoduganella rivuli</name>
    <dbReference type="NCBI Taxonomy" id="2666085"/>
    <lineage>
        <taxon>Bacteria</taxon>
        <taxon>Pseudomonadati</taxon>
        <taxon>Pseudomonadota</taxon>
        <taxon>Betaproteobacteria</taxon>
        <taxon>Burkholderiales</taxon>
        <taxon>Oxalobacteraceae</taxon>
        <taxon>Telluria group</taxon>
        <taxon>Pseudoduganella</taxon>
    </lineage>
</organism>
<comment type="caution">
    <text evidence="4">The sequence shown here is derived from an EMBL/GenBank/DDBJ whole genome shotgun (WGS) entry which is preliminary data.</text>
</comment>
<dbReference type="Gene3D" id="3.30.420.40">
    <property type="match status" value="1"/>
</dbReference>
<reference evidence="4 5" key="1">
    <citation type="submission" date="2019-11" db="EMBL/GenBank/DDBJ databases">
        <title>Novel species isolated from a subtropical stream in China.</title>
        <authorList>
            <person name="Lu H."/>
        </authorList>
    </citation>
    <scope>NUCLEOTIDE SEQUENCE [LARGE SCALE GENOMIC DNA]</scope>
    <source>
        <strain evidence="4 5">FT92W</strain>
    </source>
</reference>
<dbReference type="EMBL" id="WKJJ01000012">
    <property type="protein sequence ID" value="MRV74000.1"/>
    <property type="molecule type" value="Genomic_DNA"/>
</dbReference>
<evidence type="ECO:0000313" key="4">
    <source>
        <dbReference type="EMBL" id="MRV74000.1"/>
    </source>
</evidence>
<dbReference type="CDD" id="cd24053">
    <property type="entry name" value="ASKHA_NBD_EcPPX-GppA-like"/>
    <property type="match status" value="1"/>
</dbReference>
<name>A0A7X2IQD1_9BURK</name>
<dbReference type="RefSeq" id="WP_154377223.1">
    <property type="nucleotide sequence ID" value="NZ_WKJJ01000012.1"/>
</dbReference>
<dbReference type="InterPro" id="IPR030673">
    <property type="entry name" value="PyroPPase_GppA_Ppx"/>
</dbReference>
<feature type="domain" description="Ppx/GppA phosphatase C-terminal" evidence="3">
    <location>
        <begin position="306"/>
        <end position="470"/>
    </location>
</feature>
<evidence type="ECO:0000313" key="5">
    <source>
        <dbReference type="Proteomes" id="UP000446768"/>
    </source>
</evidence>
<dbReference type="InterPro" id="IPR043129">
    <property type="entry name" value="ATPase_NBD"/>
</dbReference>
<dbReference type="SUPFAM" id="SSF109604">
    <property type="entry name" value="HD-domain/PDEase-like"/>
    <property type="match status" value="1"/>
</dbReference>
<dbReference type="InterPro" id="IPR050273">
    <property type="entry name" value="GppA/Ppx_hydrolase"/>
</dbReference>
<evidence type="ECO:0000259" key="2">
    <source>
        <dbReference type="Pfam" id="PF02541"/>
    </source>
</evidence>
<keyword evidence="1" id="KW-0378">Hydrolase</keyword>
<dbReference type="Gene3D" id="1.10.3210.10">
    <property type="entry name" value="Hypothetical protein af1432"/>
    <property type="match status" value="1"/>
</dbReference>
<protein>
    <submittedName>
        <fullName evidence="4">Ppx/GppA family phosphatase</fullName>
    </submittedName>
</protein>
<proteinExistence type="predicted"/>
<dbReference type="Pfam" id="PF02541">
    <property type="entry name" value="Ppx-GppA"/>
    <property type="match status" value="1"/>
</dbReference>
<dbReference type="InterPro" id="IPR048950">
    <property type="entry name" value="Ppx_GppA_C"/>
</dbReference>
<dbReference type="PANTHER" id="PTHR30005:SF0">
    <property type="entry name" value="RETROGRADE REGULATION PROTEIN 2"/>
    <property type="match status" value="1"/>
</dbReference>
<dbReference type="AlphaFoldDB" id="A0A7X2IQD1"/>
<dbReference type="Gene3D" id="3.30.420.150">
    <property type="entry name" value="Exopolyphosphatase. Domain 2"/>
    <property type="match status" value="1"/>
</dbReference>
<evidence type="ECO:0000259" key="3">
    <source>
        <dbReference type="Pfam" id="PF21447"/>
    </source>
</evidence>
<dbReference type="Proteomes" id="UP000446768">
    <property type="component" value="Unassembled WGS sequence"/>
</dbReference>
<evidence type="ECO:0000256" key="1">
    <source>
        <dbReference type="ARBA" id="ARBA00022801"/>
    </source>
</evidence>
<sequence>MYAAVDLGSNSFRLAIGKHDGDAIRVLKTAREPIRLAAGLDAAGNLTDSAQQAALSCLANFRTVLAGYELEALRVVATSTLRLAKNSAAFLPAAEQALGYPIEIISGEEEGRLIYMGVCNALNLPGERRLVIDIGGGSTELILGRGADIERVESFSIGSVKQSLSFFIGGRVDGPSFDAAILSARSHFEDGSPPYHPQYWTRCYGSSGTIRAIAEIIDKNKLGDGKGVTAASLEALKRRFIELGHTSKIDMAGLRPDRAGTIIGGLAVLIALFHELGIDTLQPIEAGLRVGVMWDLYLRSTKRDRRDQSVRAFLQKFHVDETRAGRVAEYAGALFAQMKPSTDAYQRLLVWSALLHEVGMVVSQTGYHKHASYMVENADLPGFTTREQKTMARLILAQKGNLRKISDSLTDGDFAKAVVALRLAILFMHSRIDLDFKELKLRMKNRIELEIKRVWVADHPTVSYWMEKEQEQWDDVGVDFSIKGTA</sequence>
<dbReference type="PANTHER" id="PTHR30005">
    <property type="entry name" value="EXOPOLYPHOSPHATASE"/>
    <property type="match status" value="1"/>
</dbReference>
<dbReference type="PIRSF" id="PIRSF001267">
    <property type="entry name" value="Pyrophosphatase_GppA_Ppx"/>
    <property type="match status" value="1"/>
</dbReference>
<dbReference type="InterPro" id="IPR003695">
    <property type="entry name" value="Ppx_GppA_N"/>
</dbReference>